<dbReference type="PANTHER" id="PTHR48111">
    <property type="entry name" value="REGULATOR OF RPOS"/>
    <property type="match status" value="1"/>
</dbReference>
<dbReference type="Pfam" id="PF00072">
    <property type="entry name" value="Response_reg"/>
    <property type="match status" value="1"/>
</dbReference>
<dbReference type="FunFam" id="3.40.50.2300:FF:000001">
    <property type="entry name" value="DNA-binding response regulator PhoB"/>
    <property type="match status" value="1"/>
</dbReference>
<dbReference type="InterPro" id="IPR001789">
    <property type="entry name" value="Sig_transdc_resp-reg_receiver"/>
</dbReference>
<dbReference type="SMART" id="SM00448">
    <property type="entry name" value="REC"/>
    <property type="match status" value="1"/>
</dbReference>
<dbReference type="CDD" id="cd17574">
    <property type="entry name" value="REC_OmpR"/>
    <property type="match status" value="1"/>
</dbReference>
<evidence type="ECO:0000313" key="9">
    <source>
        <dbReference type="Proteomes" id="UP000076925"/>
    </source>
</evidence>
<dbReference type="SUPFAM" id="SSF52172">
    <property type="entry name" value="CheY-like"/>
    <property type="match status" value="1"/>
</dbReference>
<organism evidence="8 9">
    <name type="scientific">Scytonema hofmannii PCC 7110</name>
    <dbReference type="NCBI Taxonomy" id="128403"/>
    <lineage>
        <taxon>Bacteria</taxon>
        <taxon>Bacillati</taxon>
        <taxon>Cyanobacteriota</taxon>
        <taxon>Cyanophyceae</taxon>
        <taxon>Nostocales</taxon>
        <taxon>Scytonemataceae</taxon>
        <taxon>Scytonema</taxon>
    </lineage>
</organism>
<feature type="modified residue" description="4-aspartylphosphate" evidence="6">
    <location>
        <position position="52"/>
    </location>
</feature>
<keyword evidence="1 6" id="KW-0597">Phosphoprotein</keyword>
<name>A0A139X9T1_9CYAN</name>
<dbReference type="GO" id="GO:0000976">
    <property type="term" value="F:transcription cis-regulatory region binding"/>
    <property type="evidence" value="ECO:0007669"/>
    <property type="project" value="TreeGrafter"/>
</dbReference>
<evidence type="ECO:0000256" key="1">
    <source>
        <dbReference type="ARBA" id="ARBA00022553"/>
    </source>
</evidence>
<comment type="caution">
    <text evidence="8">The sequence shown here is derived from an EMBL/GenBank/DDBJ whole genome shotgun (WGS) entry which is preliminary data.</text>
</comment>
<dbReference type="GO" id="GO:0000156">
    <property type="term" value="F:phosphorelay response regulator activity"/>
    <property type="evidence" value="ECO:0007669"/>
    <property type="project" value="TreeGrafter"/>
</dbReference>
<sequence>MNQILIVEDEARLAAFVEKGLKKNGFNTVIAEDGEQAISLAQSSSFDLMLLDLNLPVKDGWTVLQELRNKGKELPIIILTAMVDEGNKTAVLKAGANDYITKPFSFQDLLARIRTQLS</sequence>
<dbReference type="GO" id="GO:0032993">
    <property type="term" value="C:protein-DNA complex"/>
    <property type="evidence" value="ECO:0007669"/>
    <property type="project" value="TreeGrafter"/>
</dbReference>
<gene>
    <name evidence="8" type="ORF">WA1_22475</name>
</gene>
<keyword evidence="3" id="KW-0805">Transcription regulation</keyword>
<dbReference type="InterPro" id="IPR011006">
    <property type="entry name" value="CheY-like_superfamily"/>
</dbReference>
<dbReference type="AlphaFoldDB" id="A0A139X9T1"/>
<dbReference type="STRING" id="128403.WA1_22475"/>
<keyword evidence="4" id="KW-0238">DNA-binding</keyword>
<accession>A0A139X9T1</accession>
<evidence type="ECO:0000256" key="4">
    <source>
        <dbReference type="ARBA" id="ARBA00023125"/>
    </source>
</evidence>
<evidence type="ECO:0000256" key="3">
    <source>
        <dbReference type="ARBA" id="ARBA00023015"/>
    </source>
</evidence>
<evidence type="ECO:0000259" key="7">
    <source>
        <dbReference type="PROSITE" id="PS50110"/>
    </source>
</evidence>
<dbReference type="Proteomes" id="UP000076925">
    <property type="component" value="Unassembled WGS sequence"/>
</dbReference>
<dbReference type="Gene3D" id="3.40.50.2300">
    <property type="match status" value="1"/>
</dbReference>
<dbReference type="GO" id="GO:0005829">
    <property type="term" value="C:cytosol"/>
    <property type="evidence" value="ECO:0007669"/>
    <property type="project" value="TreeGrafter"/>
</dbReference>
<dbReference type="GO" id="GO:0006355">
    <property type="term" value="P:regulation of DNA-templated transcription"/>
    <property type="evidence" value="ECO:0007669"/>
    <property type="project" value="TreeGrafter"/>
</dbReference>
<evidence type="ECO:0000256" key="6">
    <source>
        <dbReference type="PROSITE-ProRule" id="PRU00169"/>
    </source>
</evidence>
<dbReference type="PROSITE" id="PS50110">
    <property type="entry name" value="RESPONSE_REGULATORY"/>
    <property type="match status" value="1"/>
</dbReference>
<protein>
    <submittedName>
        <fullName evidence="8">Response regulator</fullName>
    </submittedName>
</protein>
<proteinExistence type="predicted"/>
<keyword evidence="2" id="KW-0902">Two-component regulatory system</keyword>
<dbReference type="InterPro" id="IPR039420">
    <property type="entry name" value="WalR-like"/>
</dbReference>
<feature type="domain" description="Response regulatory" evidence="7">
    <location>
        <begin position="3"/>
        <end position="117"/>
    </location>
</feature>
<keyword evidence="5" id="KW-0804">Transcription</keyword>
<dbReference type="PANTHER" id="PTHR48111:SF38">
    <property type="entry name" value="TWO-COMPONENT RESPONSE REGULATOR"/>
    <property type="match status" value="1"/>
</dbReference>
<evidence type="ECO:0000313" key="8">
    <source>
        <dbReference type="EMBL" id="KYC41458.1"/>
    </source>
</evidence>
<evidence type="ECO:0000256" key="5">
    <source>
        <dbReference type="ARBA" id="ARBA00023163"/>
    </source>
</evidence>
<reference evidence="8 9" key="1">
    <citation type="journal article" date="2013" name="Genome Biol. Evol.">
        <title>Genomes of Stigonematalean cyanobacteria (subsection V) and the evolution of oxygenic photosynthesis from prokaryotes to plastids.</title>
        <authorList>
            <person name="Dagan T."/>
            <person name="Roettger M."/>
            <person name="Stucken K."/>
            <person name="Landan G."/>
            <person name="Koch R."/>
            <person name="Major P."/>
            <person name="Gould S.B."/>
            <person name="Goremykin V.V."/>
            <person name="Rippka R."/>
            <person name="Tandeau de Marsac N."/>
            <person name="Gugger M."/>
            <person name="Lockhart P.J."/>
            <person name="Allen J.F."/>
            <person name="Brune I."/>
            <person name="Maus I."/>
            <person name="Puhler A."/>
            <person name="Martin W.F."/>
        </authorList>
    </citation>
    <scope>NUCLEOTIDE SEQUENCE [LARGE SCALE GENOMIC DNA]</scope>
    <source>
        <strain evidence="8 9">PCC 7110</strain>
    </source>
</reference>
<evidence type="ECO:0000256" key="2">
    <source>
        <dbReference type="ARBA" id="ARBA00023012"/>
    </source>
</evidence>
<keyword evidence="9" id="KW-1185">Reference proteome</keyword>
<dbReference type="OrthoDB" id="508982at2"/>
<dbReference type="RefSeq" id="WP_017744443.1">
    <property type="nucleotide sequence ID" value="NZ_KQ976354.1"/>
</dbReference>
<dbReference type="EMBL" id="ANNX02000021">
    <property type="protein sequence ID" value="KYC41458.1"/>
    <property type="molecule type" value="Genomic_DNA"/>
</dbReference>